<evidence type="ECO:0000313" key="2">
    <source>
        <dbReference type="EMBL" id="HIZ74606.1"/>
    </source>
</evidence>
<dbReference type="EMBL" id="DXAY01000120">
    <property type="protein sequence ID" value="HIZ74606.1"/>
    <property type="molecule type" value="Genomic_DNA"/>
</dbReference>
<feature type="transmembrane region" description="Helical" evidence="1">
    <location>
        <begin position="46"/>
        <end position="67"/>
    </location>
</feature>
<dbReference type="AlphaFoldDB" id="A0A9D2G9G9"/>
<proteinExistence type="predicted"/>
<organism evidence="2 3">
    <name type="scientific">Candidatus Mediterraneibacter stercoravium</name>
    <dbReference type="NCBI Taxonomy" id="2838685"/>
    <lineage>
        <taxon>Bacteria</taxon>
        <taxon>Bacillati</taxon>
        <taxon>Bacillota</taxon>
        <taxon>Clostridia</taxon>
        <taxon>Lachnospirales</taxon>
        <taxon>Lachnospiraceae</taxon>
        <taxon>Mediterraneibacter</taxon>
    </lineage>
</organism>
<comment type="caution">
    <text evidence="2">The sequence shown here is derived from an EMBL/GenBank/DDBJ whole genome shotgun (WGS) entry which is preliminary data.</text>
</comment>
<keyword evidence="1" id="KW-0812">Transmembrane</keyword>
<keyword evidence="1" id="KW-1133">Transmembrane helix</keyword>
<evidence type="ECO:0000256" key="1">
    <source>
        <dbReference type="SAM" id="Phobius"/>
    </source>
</evidence>
<gene>
    <name evidence="2" type="ORF">H9723_05080</name>
</gene>
<name>A0A9D2G9G9_9FIRM</name>
<dbReference type="InterPro" id="IPR025912">
    <property type="entry name" value="YrvL"/>
</dbReference>
<feature type="transmembrane region" description="Helical" evidence="1">
    <location>
        <begin position="87"/>
        <end position="105"/>
    </location>
</feature>
<protein>
    <submittedName>
        <fullName evidence="2">Regulatory YrvL family protein</fullName>
    </submittedName>
</protein>
<dbReference type="Pfam" id="PF14184">
    <property type="entry name" value="YrvL"/>
    <property type="match status" value="1"/>
</dbReference>
<keyword evidence="1" id="KW-0472">Membrane</keyword>
<reference evidence="2" key="1">
    <citation type="journal article" date="2021" name="PeerJ">
        <title>Extensive microbial diversity within the chicken gut microbiome revealed by metagenomics and culture.</title>
        <authorList>
            <person name="Gilroy R."/>
            <person name="Ravi A."/>
            <person name="Getino M."/>
            <person name="Pursley I."/>
            <person name="Horton D.L."/>
            <person name="Alikhan N.F."/>
            <person name="Baker D."/>
            <person name="Gharbi K."/>
            <person name="Hall N."/>
            <person name="Watson M."/>
            <person name="Adriaenssens E.M."/>
            <person name="Foster-Nyarko E."/>
            <person name="Jarju S."/>
            <person name="Secka A."/>
            <person name="Antonio M."/>
            <person name="Oren A."/>
            <person name="Chaudhuri R.R."/>
            <person name="La Ragione R."/>
            <person name="Hildebrand F."/>
            <person name="Pallen M.J."/>
        </authorList>
    </citation>
    <scope>NUCLEOTIDE SEQUENCE</scope>
    <source>
        <strain evidence="2">CHK196-3914</strain>
    </source>
</reference>
<feature type="transmembrane region" description="Helical" evidence="1">
    <location>
        <begin position="12"/>
        <end position="40"/>
    </location>
</feature>
<evidence type="ECO:0000313" key="3">
    <source>
        <dbReference type="Proteomes" id="UP000824116"/>
    </source>
</evidence>
<dbReference type="Proteomes" id="UP000824116">
    <property type="component" value="Unassembled WGS sequence"/>
</dbReference>
<sequence length="142" mass="15288">MKEKLKELAGALLGYSVVAGIILAVIAVIAVVSGSIMRLFGFEYESVWSIVLFFIIVMIVGFPLDVLSSALPRAFVSAGRSTEEQAVVFYVILDTLMSAVSMAAADYFMDGVSASDLSILVISFLFALTSVKDFREKLGKDS</sequence>
<reference evidence="2" key="2">
    <citation type="submission" date="2021-04" db="EMBL/GenBank/DDBJ databases">
        <authorList>
            <person name="Gilroy R."/>
        </authorList>
    </citation>
    <scope>NUCLEOTIDE SEQUENCE</scope>
    <source>
        <strain evidence="2">CHK196-3914</strain>
    </source>
</reference>
<feature type="transmembrane region" description="Helical" evidence="1">
    <location>
        <begin position="111"/>
        <end position="131"/>
    </location>
</feature>
<accession>A0A9D2G9G9</accession>